<accession>A0A8C5QRX1</accession>
<feature type="active site" description="Phosphocysteine intermediate" evidence="15">
    <location>
        <position position="122"/>
    </location>
</feature>
<dbReference type="Gene3D" id="3.90.190.10">
    <property type="entry name" value="Protein tyrosine phosphatase superfamily"/>
    <property type="match status" value="1"/>
</dbReference>
<keyword evidence="7" id="KW-0378">Hydrolase</keyword>
<dbReference type="PANTHER" id="PTHR45848:SF4">
    <property type="entry name" value="DUAL SPECIFICITY PROTEIN PHOSPHATASE 12"/>
    <property type="match status" value="1"/>
</dbReference>
<dbReference type="SMART" id="SM00195">
    <property type="entry name" value="DSPc"/>
    <property type="match status" value="1"/>
</dbReference>
<evidence type="ECO:0000259" key="16">
    <source>
        <dbReference type="PROSITE" id="PS50054"/>
    </source>
</evidence>
<dbReference type="InterPro" id="IPR016130">
    <property type="entry name" value="Tyr_Pase_AS"/>
</dbReference>
<protein>
    <recommendedName>
        <fullName evidence="14">Dual specificity protein phosphatase 12</fullName>
        <ecNumber evidence="5">3.1.3.16</ecNumber>
        <ecNumber evidence="4">3.1.3.48</ecNumber>
    </recommendedName>
</protein>
<feature type="domain" description="Tyrosine-protein phosphatase" evidence="16">
    <location>
        <begin position="37"/>
        <end position="178"/>
    </location>
</feature>
<dbReference type="PANTHER" id="PTHR45848">
    <property type="entry name" value="DUAL SPECIFICITY PROTEIN PHOSPHATASE 12 FAMILY MEMBER"/>
    <property type="match status" value="1"/>
</dbReference>
<keyword evidence="8" id="KW-0904">Protein phosphatase</keyword>
<dbReference type="FunFam" id="3.90.190.10:FF:000056">
    <property type="entry name" value="Dual specificity phosphatase 12"/>
    <property type="match status" value="1"/>
</dbReference>
<comment type="subcellular location">
    <subcellularLocation>
        <location evidence="2">Cytoplasm</location>
    </subcellularLocation>
    <subcellularLocation>
        <location evidence="1">Nucleus</location>
    </subcellularLocation>
</comment>
<dbReference type="PIRSF" id="PIRSF000941">
    <property type="entry name" value="DUSP12"/>
    <property type="match status" value="1"/>
</dbReference>
<proteinExistence type="inferred from homology"/>
<dbReference type="GO" id="GO:0005737">
    <property type="term" value="C:cytoplasm"/>
    <property type="evidence" value="ECO:0007669"/>
    <property type="project" value="UniProtKB-SubCell"/>
</dbReference>
<comment type="function">
    <text evidence="13">Dual specificity phosphatase; can dephosphorylate both phosphotyrosine and phosphoserine or phosphothreonine residues. Can dephosphorylate glucokinase (in vitro). Has phosphatase activity with the synthetic substrate 6,8-difluoro-4-methylumbelliferyl phosphate and other in vitro substrates.</text>
</comment>
<evidence type="ECO:0000313" key="18">
    <source>
        <dbReference type="Ensembl" id="ENSLLEP00000042386.1"/>
    </source>
</evidence>
<dbReference type="Ensembl" id="ENSLLET00000044080.1">
    <property type="protein sequence ID" value="ENSLLEP00000042386.1"/>
    <property type="gene ID" value="ENSLLEG00000026925.1"/>
</dbReference>
<dbReference type="InterPro" id="IPR029021">
    <property type="entry name" value="Prot-tyrosine_phosphatase-like"/>
</dbReference>
<dbReference type="InterPro" id="IPR016278">
    <property type="entry name" value="DUSP12"/>
</dbReference>
<dbReference type="EC" id="3.1.3.16" evidence="5"/>
<dbReference type="GO" id="GO:0005634">
    <property type="term" value="C:nucleus"/>
    <property type="evidence" value="ECO:0007669"/>
    <property type="project" value="UniProtKB-SubCell"/>
</dbReference>
<evidence type="ECO:0000256" key="14">
    <source>
        <dbReference type="ARBA" id="ARBA00068797"/>
    </source>
</evidence>
<dbReference type="InterPro" id="IPR000387">
    <property type="entry name" value="Tyr_Pase_dom"/>
</dbReference>
<dbReference type="EC" id="3.1.3.48" evidence="4"/>
<dbReference type="AlphaFoldDB" id="A0A8C5QRX1"/>
<dbReference type="GO" id="GO:0008138">
    <property type="term" value="F:protein tyrosine/serine/threonine phosphatase activity"/>
    <property type="evidence" value="ECO:0007669"/>
    <property type="project" value="InterPro"/>
</dbReference>
<name>A0A8C5QRX1_9ANUR</name>
<keyword evidence="19" id="KW-1185">Reference proteome</keyword>
<evidence type="ECO:0000256" key="5">
    <source>
        <dbReference type="ARBA" id="ARBA00013081"/>
    </source>
</evidence>
<reference evidence="18" key="1">
    <citation type="submission" date="2025-08" db="UniProtKB">
        <authorList>
            <consortium name="Ensembl"/>
        </authorList>
    </citation>
    <scope>IDENTIFICATION</scope>
</reference>
<gene>
    <name evidence="18" type="primary">DUSP12</name>
</gene>
<evidence type="ECO:0000256" key="12">
    <source>
        <dbReference type="ARBA" id="ARBA00051722"/>
    </source>
</evidence>
<evidence type="ECO:0000259" key="17">
    <source>
        <dbReference type="PROSITE" id="PS50056"/>
    </source>
</evidence>
<evidence type="ECO:0000313" key="19">
    <source>
        <dbReference type="Proteomes" id="UP000694569"/>
    </source>
</evidence>
<dbReference type="Pfam" id="PF00782">
    <property type="entry name" value="DSPc"/>
    <property type="match status" value="1"/>
</dbReference>
<feature type="domain" description="Tyrosine specific protein phosphatases" evidence="17">
    <location>
        <begin position="83"/>
        <end position="164"/>
    </location>
</feature>
<comment type="catalytic activity">
    <reaction evidence="10">
        <text>O-phospho-L-seryl-[protein] + H2O = L-seryl-[protein] + phosphate</text>
        <dbReference type="Rhea" id="RHEA:20629"/>
        <dbReference type="Rhea" id="RHEA-COMP:9863"/>
        <dbReference type="Rhea" id="RHEA-COMP:11604"/>
        <dbReference type="ChEBI" id="CHEBI:15377"/>
        <dbReference type="ChEBI" id="CHEBI:29999"/>
        <dbReference type="ChEBI" id="CHEBI:43474"/>
        <dbReference type="ChEBI" id="CHEBI:83421"/>
        <dbReference type="EC" id="3.1.3.16"/>
    </reaction>
</comment>
<keyword evidence="9" id="KW-0539">Nucleus</keyword>
<comment type="catalytic activity">
    <reaction evidence="11">
        <text>O-phospho-L-threonyl-[protein] + H2O = L-threonyl-[protein] + phosphate</text>
        <dbReference type="Rhea" id="RHEA:47004"/>
        <dbReference type="Rhea" id="RHEA-COMP:11060"/>
        <dbReference type="Rhea" id="RHEA-COMP:11605"/>
        <dbReference type="ChEBI" id="CHEBI:15377"/>
        <dbReference type="ChEBI" id="CHEBI:30013"/>
        <dbReference type="ChEBI" id="CHEBI:43474"/>
        <dbReference type="ChEBI" id="CHEBI:61977"/>
        <dbReference type="EC" id="3.1.3.16"/>
    </reaction>
</comment>
<sequence length="340" mass="38091">MCSCCSSHVDWLPCSHSRVPVGKVSGHIGVGKFSRARMICVLPRLYIGCVKDTTDSQCLHEHGITHVLTVDSEPPKDLDQFHTKFVRLLDDSCADILSHLPECLIFVKEALGGSESSVLVHCHAGVSRSAAVITAFLMSTENLTFEDAYGRLQTIKTDVKINEEFTNQLALFEAMGYHVDMTSSIYKQYRLQNVTKRYPELQKLPQDVFASDPNLMGQTAEVLYRCRKCRRSLFRADSILNHILGNGPSAFAHKKVNLSTHASLYAQCTSYFVEPVQWMKEALLGVMDGQLLCPKCGSKLGCFNWYGEQCSCGRWVTPAFQVHKNRVDEVKTVTIRTTKT</sequence>
<evidence type="ECO:0000256" key="7">
    <source>
        <dbReference type="ARBA" id="ARBA00022801"/>
    </source>
</evidence>
<evidence type="ECO:0000256" key="9">
    <source>
        <dbReference type="ARBA" id="ARBA00023242"/>
    </source>
</evidence>
<dbReference type="PROSITE" id="PS00383">
    <property type="entry name" value="TYR_PHOSPHATASE_1"/>
    <property type="match status" value="1"/>
</dbReference>
<dbReference type="GO" id="GO:0004722">
    <property type="term" value="F:protein serine/threonine phosphatase activity"/>
    <property type="evidence" value="ECO:0007669"/>
    <property type="project" value="UniProtKB-EC"/>
</dbReference>
<comment type="similarity">
    <text evidence="3">Belongs to the protein-tyrosine phosphatase family. Non-receptor class dual specificity subfamily.</text>
</comment>
<evidence type="ECO:0000256" key="15">
    <source>
        <dbReference type="PIRSR" id="PIRSR000941-50"/>
    </source>
</evidence>
<dbReference type="GO" id="GO:0004725">
    <property type="term" value="F:protein tyrosine phosphatase activity"/>
    <property type="evidence" value="ECO:0007669"/>
    <property type="project" value="UniProtKB-EC"/>
</dbReference>
<dbReference type="InterPro" id="IPR000340">
    <property type="entry name" value="Dual-sp_phosphatase_cat-dom"/>
</dbReference>
<dbReference type="OrthoDB" id="2017893at2759"/>
<evidence type="ECO:0000256" key="6">
    <source>
        <dbReference type="ARBA" id="ARBA00022490"/>
    </source>
</evidence>
<dbReference type="PROSITE" id="PS50056">
    <property type="entry name" value="TYR_PHOSPHATASE_2"/>
    <property type="match status" value="1"/>
</dbReference>
<dbReference type="Proteomes" id="UP000694569">
    <property type="component" value="Unplaced"/>
</dbReference>
<evidence type="ECO:0000256" key="2">
    <source>
        <dbReference type="ARBA" id="ARBA00004496"/>
    </source>
</evidence>
<dbReference type="CDD" id="cd14520">
    <property type="entry name" value="DSP_DUSP12"/>
    <property type="match status" value="1"/>
</dbReference>
<evidence type="ECO:0000256" key="4">
    <source>
        <dbReference type="ARBA" id="ARBA00013064"/>
    </source>
</evidence>
<dbReference type="PROSITE" id="PS50054">
    <property type="entry name" value="TYR_PHOSPHATASE_DUAL"/>
    <property type="match status" value="1"/>
</dbReference>
<evidence type="ECO:0000256" key="11">
    <source>
        <dbReference type="ARBA" id="ARBA00048336"/>
    </source>
</evidence>
<evidence type="ECO:0000256" key="8">
    <source>
        <dbReference type="ARBA" id="ARBA00022912"/>
    </source>
</evidence>
<dbReference type="GeneTree" id="ENSGT00930000151041"/>
<dbReference type="InterPro" id="IPR020422">
    <property type="entry name" value="TYR_PHOSPHATASE_DUAL_dom"/>
</dbReference>
<reference evidence="18" key="2">
    <citation type="submission" date="2025-09" db="UniProtKB">
        <authorList>
            <consortium name="Ensembl"/>
        </authorList>
    </citation>
    <scope>IDENTIFICATION</scope>
</reference>
<organism evidence="18 19">
    <name type="scientific">Leptobrachium leishanense</name>
    <name type="common">Leishan spiny toad</name>
    <dbReference type="NCBI Taxonomy" id="445787"/>
    <lineage>
        <taxon>Eukaryota</taxon>
        <taxon>Metazoa</taxon>
        <taxon>Chordata</taxon>
        <taxon>Craniata</taxon>
        <taxon>Vertebrata</taxon>
        <taxon>Euteleostomi</taxon>
        <taxon>Amphibia</taxon>
        <taxon>Batrachia</taxon>
        <taxon>Anura</taxon>
        <taxon>Pelobatoidea</taxon>
        <taxon>Megophryidae</taxon>
        <taxon>Leptobrachium</taxon>
    </lineage>
</organism>
<evidence type="ECO:0000256" key="1">
    <source>
        <dbReference type="ARBA" id="ARBA00004123"/>
    </source>
</evidence>
<evidence type="ECO:0000256" key="10">
    <source>
        <dbReference type="ARBA" id="ARBA00047761"/>
    </source>
</evidence>
<evidence type="ECO:0000256" key="13">
    <source>
        <dbReference type="ARBA" id="ARBA00059753"/>
    </source>
</evidence>
<dbReference type="SUPFAM" id="SSF52799">
    <property type="entry name" value="(Phosphotyrosine protein) phosphatases II"/>
    <property type="match status" value="1"/>
</dbReference>
<evidence type="ECO:0000256" key="3">
    <source>
        <dbReference type="ARBA" id="ARBA00008601"/>
    </source>
</evidence>
<keyword evidence="6" id="KW-0963">Cytoplasm</keyword>
<comment type="catalytic activity">
    <reaction evidence="12">
        <text>O-phospho-L-tyrosyl-[protein] + H2O = L-tyrosyl-[protein] + phosphate</text>
        <dbReference type="Rhea" id="RHEA:10684"/>
        <dbReference type="Rhea" id="RHEA-COMP:10136"/>
        <dbReference type="Rhea" id="RHEA-COMP:20101"/>
        <dbReference type="ChEBI" id="CHEBI:15377"/>
        <dbReference type="ChEBI" id="CHEBI:43474"/>
        <dbReference type="ChEBI" id="CHEBI:46858"/>
        <dbReference type="ChEBI" id="CHEBI:61978"/>
        <dbReference type="EC" id="3.1.3.48"/>
    </reaction>
</comment>